<keyword evidence="5 8" id="KW-0732">Signal</keyword>
<dbReference type="PANTHER" id="PTHR11319">
    <property type="entry name" value="G PROTEIN-COUPLED RECEPTOR-RELATED"/>
    <property type="match status" value="1"/>
</dbReference>
<dbReference type="InterPro" id="IPR039448">
    <property type="entry name" value="Beta_helix"/>
</dbReference>
<organism evidence="10 11">
    <name type="scientific">Eiseniibacteriota bacterium</name>
    <dbReference type="NCBI Taxonomy" id="2212470"/>
    <lineage>
        <taxon>Bacteria</taxon>
        <taxon>Candidatus Eiseniibacteriota</taxon>
    </lineage>
</organism>
<comment type="subcellular location">
    <subcellularLocation>
        <location evidence="1">Cell envelope</location>
    </subcellularLocation>
    <subcellularLocation>
        <location evidence="2">Cell outer membrane</location>
    </subcellularLocation>
    <subcellularLocation>
        <location evidence="3">Secreted</location>
    </subcellularLocation>
</comment>
<name>A0A956NJY3_UNCEI</name>
<dbReference type="InterPro" id="IPR012334">
    <property type="entry name" value="Pectin_lyas_fold"/>
</dbReference>
<evidence type="ECO:0000256" key="2">
    <source>
        <dbReference type="ARBA" id="ARBA00004442"/>
    </source>
</evidence>
<evidence type="ECO:0000256" key="7">
    <source>
        <dbReference type="ARBA" id="ARBA00023237"/>
    </source>
</evidence>
<dbReference type="AlphaFoldDB" id="A0A956NJY3"/>
<reference evidence="10" key="2">
    <citation type="journal article" date="2021" name="Microbiome">
        <title>Successional dynamics and alternative stable states in a saline activated sludge microbial community over 9 years.</title>
        <authorList>
            <person name="Wang Y."/>
            <person name="Ye J."/>
            <person name="Ju F."/>
            <person name="Liu L."/>
            <person name="Boyd J.A."/>
            <person name="Deng Y."/>
            <person name="Parks D.H."/>
            <person name="Jiang X."/>
            <person name="Yin X."/>
            <person name="Woodcroft B.J."/>
            <person name="Tyson G.W."/>
            <person name="Hugenholtz P."/>
            <person name="Polz M.F."/>
            <person name="Zhang T."/>
        </authorList>
    </citation>
    <scope>NUCLEOTIDE SEQUENCE</scope>
    <source>
        <strain evidence="10">HKST-UBA02</strain>
    </source>
</reference>
<dbReference type="EMBL" id="JAGQHS010000182">
    <property type="protein sequence ID" value="MCA9758535.1"/>
    <property type="molecule type" value="Genomic_DNA"/>
</dbReference>
<evidence type="ECO:0000256" key="1">
    <source>
        <dbReference type="ARBA" id="ARBA00004196"/>
    </source>
</evidence>
<evidence type="ECO:0000313" key="10">
    <source>
        <dbReference type="EMBL" id="MCA9758535.1"/>
    </source>
</evidence>
<dbReference type="PANTHER" id="PTHR11319:SF35">
    <property type="entry name" value="OUTER MEMBRANE PROTEIN PMPC-RELATED"/>
    <property type="match status" value="1"/>
</dbReference>
<evidence type="ECO:0000259" key="9">
    <source>
        <dbReference type="Pfam" id="PF13229"/>
    </source>
</evidence>
<protein>
    <recommendedName>
        <fullName evidence="9">Right handed beta helix domain-containing protein</fullName>
    </recommendedName>
</protein>
<dbReference type="Pfam" id="PF02415">
    <property type="entry name" value="Chlam_PMP"/>
    <property type="match status" value="1"/>
</dbReference>
<comment type="caution">
    <text evidence="10">The sequence shown here is derived from an EMBL/GenBank/DDBJ whole genome shotgun (WGS) entry which is preliminary data.</text>
</comment>
<dbReference type="GO" id="GO:0005576">
    <property type="term" value="C:extracellular region"/>
    <property type="evidence" value="ECO:0007669"/>
    <property type="project" value="UniProtKB-SubCell"/>
</dbReference>
<feature type="domain" description="Right handed beta helix" evidence="9">
    <location>
        <begin position="205"/>
        <end position="399"/>
    </location>
</feature>
<evidence type="ECO:0000256" key="6">
    <source>
        <dbReference type="ARBA" id="ARBA00023136"/>
    </source>
</evidence>
<dbReference type="Pfam" id="PF13229">
    <property type="entry name" value="Beta_helix"/>
    <property type="match status" value="1"/>
</dbReference>
<feature type="signal peptide" evidence="8">
    <location>
        <begin position="1"/>
        <end position="29"/>
    </location>
</feature>
<accession>A0A956NJY3</accession>
<gene>
    <name evidence="10" type="ORF">KDA27_22250</name>
</gene>
<evidence type="ECO:0000256" key="3">
    <source>
        <dbReference type="ARBA" id="ARBA00004613"/>
    </source>
</evidence>
<keyword evidence="4" id="KW-0964">Secreted</keyword>
<evidence type="ECO:0000256" key="5">
    <source>
        <dbReference type="ARBA" id="ARBA00022729"/>
    </source>
</evidence>
<keyword evidence="6" id="KW-0472">Membrane</keyword>
<dbReference type="SUPFAM" id="SSF51126">
    <property type="entry name" value="Pectin lyase-like"/>
    <property type="match status" value="2"/>
</dbReference>
<proteinExistence type="predicted"/>
<dbReference type="Proteomes" id="UP000739538">
    <property type="component" value="Unassembled WGS sequence"/>
</dbReference>
<dbReference type="Gene3D" id="2.160.20.10">
    <property type="entry name" value="Single-stranded right-handed beta-helix, Pectin lyase-like"/>
    <property type="match status" value="1"/>
</dbReference>
<evidence type="ECO:0000313" key="11">
    <source>
        <dbReference type="Proteomes" id="UP000739538"/>
    </source>
</evidence>
<feature type="chain" id="PRO_5037235001" description="Right handed beta helix domain-containing protein" evidence="8">
    <location>
        <begin position="30"/>
        <end position="676"/>
    </location>
</feature>
<keyword evidence="7" id="KW-0998">Cell outer membrane</keyword>
<dbReference type="GO" id="GO:0009279">
    <property type="term" value="C:cell outer membrane"/>
    <property type="evidence" value="ECO:0007669"/>
    <property type="project" value="UniProtKB-SubCell"/>
</dbReference>
<dbReference type="InterPro" id="IPR011050">
    <property type="entry name" value="Pectin_lyase_fold/virulence"/>
</dbReference>
<reference evidence="10" key="1">
    <citation type="submission" date="2020-04" db="EMBL/GenBank/DDBJ databases">
        <authorList>
            <person name="Zhang T."/>
        </authorList>
    </citation>
    <scope>NUCLEOTIDE SEQUENCE</scope>
    <source>
        <strain evidence="10">HKST-UBA02</strain>
    </source>
</reference>
<dbReference type="InterPro" id="IPR003368">
    <property type="entry name" value="POMP_repeat"/>
</dbReference>
<evidence type="ECO:0000256" key="8">
    <source>
        <dbReference type="SAM" id="SignalP"/>
    </source>
</evidence>
<sequence>MRRHVSRGNRLLATLVAVALTQCLGVAGAAPAEAPVKAPRSPQVFYVGGESCSDGGTGTESDPWCTLGRAFETEFVEGDVVRVLPGEYSLPKSLALPSGVSLLSTRGKSETVLRVELGANCRHLDVIGNGGLTRIGDEGAGFTFAGGHPEGSGGSIAVVAATATSQISIEDCAFVDNRATGNGSRGGAIYYGPEGFNQTEPFTFSLIDCEFRNNSAGDNGDGGAVSFTADVANPAPILQIDGCVFEGNEVKSIGVQTFGGAVHINACRDGSVIRNCVFYRNRIIADPPSTDGSLAIGGAVYLRDARIAVSDCRFVENEAPRAGALYIITGAPPPPSDVVRCEFVDNAATIDRGGALYLDHLNYDVVDCTFEGNRANQEGGAIWALDGVRRFENCDFVGNTALVGGAVFYHHHELTMVDCTLIDNRATMVGGALAVGYTGVINQPIFEHLIEQCTFVNNDASADGGAIYFLDNGPADGSGYTRASVLRCLIVDGSGGAAHWDGGDHQDVFVDCTNAYNNGPDEYGHEIITSDECIFDDPLFCDPSDGDYRLSGDSPCAPENSPCGELIGALGVGCDVASIDTARHEVGAVDLSIPWVKARDGELAFRIESTSGGEAHVEVVDIGGRCLASHTLSINEGTTRGTWDLDQSAPYLSDGVYFLKAALATRKASRKFVWIE</sequence>
<evidence type="ECO:0000256" key="4">
    <source>
        <dbReference type="ARBA" id="ARBA00022525"/>
    </source>
</evidence>